<evidence type="ECO:0000313" key="2">
    <source>
        <dbReference type="Proteomes" id="UP000198575"/>
    </source>
</evidence>
<reference evidence="1 2" key="1">
    <citation type="submission" date="2016-10" db="EMBL/GenBank/DDBJ databases">
        <authorList>
            <person name="de Groot N.N."/>
        </authorList>
    </citation>
    <scope>NUCLEOTIDE SEQUENCE [LARGE SCALE GENOMIC DNA]</scope>
    <source>
        <strain evidence="1 2">CGMCC 1.7659</strain>
    </source>
</reference>
<dbReference type="RefSeq" id="WP_092411043.1">
    <property type="nucleotide sequence ID" value="NZ_FOVF01000055.1"/>
</dbReference>
<accession>A0A1I5B8G0</accession>
<gene>
    <name evidence="1" type="ORF">SAMN05216289_1552</name>
</gene>
<keyword evidence="2" id="KW-1185">Reference proteome</keyword>
<name>A0A1I5B8G0_9GAMM</name>
<dbReference type="Proteomes" id="UP000198575">
    <property type="component" value="Unassembled WGS sequence"/>
</dbReference>
<dbReference type="AlphaFoldDB" id="A0A1I5B8G0"/>
<organism evidence="1 2">
    <name type="scientific">Dokdonella immobilis</name>
    <dbReference type="NCBI Taxonomy" id="578942"/>
    <lineage>
        <taxon>Bacteria</taxon>
        <taxon>Pseudomonadati</taxon>
        <taxon>Pseudomonadota</taxon>
        <taxon>Gammaproteobacteria</taxon>
        <taxon>Lysobacterales</taxon>
        <taxon>Rhodanobacteraceae</taxon>
        <taxon>Dokdonella</taxon>
    </lineage>
</organism>
<sequence>MKFLTGISKSEMLDYLKLEEDEGTADLLKRSSLLYVGSAATDVGKTHYWSYPTPDGVAWVSYSSDGGLGTEVEEDVPRVIRDSTASREKHPVRKVARSPCLPPDRSPVPKARWVPLKEAPRLFYFPMHFEGVSMKHAASVFAARPLRSDVGIRLWVLHFCVKLTSGRYAVIGAREDSPEQISIELEVEDSKRDYPHGYVHVADLREILAALGREVQLPLKNCQYHWRE</sequence>
<protein>
    <submittedName>
        <fullName evidence="1">Uncharacterized protein</fullName>
    </submittedName>
</protein>
<dbReference type="EMBL" id="FOVF01000055">
    <property type="protein sequence ID" value="SFN70993.1"/>
    <property type="molecule type" value="Genomic_DNA"/>
</dbReference>
<evidence type="ECO:0000313" key="1">
    <source>
        <dbReference type="EMBL" id="SFN70993.1"/>
    </source>
</evidence>
<proteinExistence type="predicted"/>